<keyword evidence="3" id="KW-1185">Reference proteome</keyword>
<comment type="caution">
    <text evidence="2">The sequence shown here is derived from an EMBL/GenBank/DDBJ whole genome shotgun (WGS) entry which is preliminary data.</text>
</comment>
<dbReference type="EMBL" id="JAUSWJ010000001">
    <property type="protein sequence ID" value="MDQ0516360.1"/>
    <property type="molecule type" value="Genomic_DNA"/>
</dbReference>
<gene>
    <name evidence="2" type="ORF">QO015_001973</name>
</gene>
<feature type="region of interest" description="Disordered" evidence="1">
    <location>
        <begin position="40"/>
        <end position="68"/>
    </location>
</feature>
<keyword evidence="2" id="KW-0540">Nuclease</keyword>
<dbReference type="Gene3D" id="2.40.50.90">
    <property type="match status" value="1"/>
</dbReference>
<evidence type="ECO:0000256" key="1">
    <source>
        <dbReference type="SAM" id="MobiDB-lite"/>
    </source>
</evidence>
<dbReference type="SUPFAM" id="SSF50199">
    <property type="entry name" value="Staphylococcal nuclease"/>
    <property type="match status" value="1"/>
</dbReference>
<keyword evidence="2" id="KW-0255">Endonuclease</keyword>
<accession>A0ABU0M6A8</accession>
<proteinExistence type="predicted"/>
<evidence type="ECO:0000313" key="3">
    <source>
        <dbReference type="Proteomes" id="UP001223743"/>
    </source>
</evidence>
<name>A0ABU0M6A8_9HYPH</name>
<reference evidence="2 3" key="1">
    <citation type="submission" date="2023-07" db="EMBL/GenBank/DDBJ databases">
        <title>Genomic Encyclopedia of Type Strains, Phase IV (KMG-IV): sequencing the most valuable type-strain genomes for metagenomic binning, comparative biology and taxonomic classification.</title>
        <authorList>
            <person name="Goeker M."/>
        </authorList>
    </citation>
    <scope>NUCLEOTIDE SEQUENCE [LARGE SCALE GENOMIC DNA]</scope>
    <source>
        <strain evidence="2 3">B1-1</strain>
    </source>
</reference>
<dbReference type="InterPro" id="IPR035437">
    <property type="entry name" value="SNase_OB-fold_sf"/>
</dbReference>
<dbReference type="RefSeq" id="WP_266279703.1">
    <property type="nucleotide sequence ID" value="NZ_JAPKNF010000001.1"/>
</dbReference>
<dbReference type="Proteomes" id="UP001223743">
    <property type="component" value="Unassembled WGS sequence"/>
</dbReference>
<evidence type="ECO:0000313" key="2">
    <source>
        <dbReference type="EMBL" id="MDQ0516360.1"/>
    </source>
</evidence>
<keyword evidence="2" id="KW-0378">Hydrolase</keyword>
<organism evidence="2 3">
    <name type="scientific">Kaistia geumhonensis</name>
    <dbReference type="NCBI Taxonomy" id="410839"/>
    <lineage>
        <taxon>Bacteria</taxon>
        <taxon>Pseudomonadati</taxon>
        <taxon>Pseudomonadota</taxon>
        <taxon>Alphaproteobacteria</taxon>
        <taxon>Hyphomicrobiales</taxon>
        <taxon>Kaistiaceae</taxon>
        <taxon>Kaistia</taxon>
    </lineage>
</organism>
<sequence>MTRTLQIAALLLVAVILAGVVTLVMDGGESVRLGVGAPAPVPPAASASRPSPPETITPSPKVARARPDFGPVVTSPVPEAPDAAPGSLPRMVGGPGISPGPLVTGVLEREAPQAAEPEAAPSGPQWKTFNQVVVIGAGIINLGGRKVQLDGIIVPASGSTCRTAPDEPGFDCAFLSMQALRQRIRARGIECRLDTVEYVGAEPASCRIGQTDLAAWLVEQGWAAPAEDAPDEYRAAEQQARCAGAGIWAGAARPDNCPAQ</sequence>
<dbReference type="GO" id="GO:0004519">
    <property type="term" value="F:endonuclease activity"/>
    <property type="evidence" value="ECO:0007669"/>
    <property type="project" value="UniProtKB-KW"/>
</dbReference>
<protein>
    <submittedName>
        <fullName evidence="2">Endonuclease YncB(Thermonuclease family)</fullName>
    </submittedName>
</protein>